<organism evidence="1 2">
    <name type="scientific">Oryza sativa subsp. japonica</name>
    <name type="common">Rice</name>
    <dbReference type="NCBI Taxonomy" id="39947"/>
    <lineage>
        <taxon>Eukaryota</taxon>
        <taxon>Viridiplantae</taxon>
        <taxon>Streptophyta</taxon>
        <taxon>Embryophyta</taxon>
        <taxon>Tracheophyta</taxon>
        <taxon>Spermatophyta</taxon>
        <taxon>Magnoliopsida</taxon>
        <taxon>Liliopsida</taxon>
        <taxon>Poales</taxon>
        <taxon>Poaceae</taxon>
        <taxon>BOP clade</taxon>
        <taxon>Oryzoideae</taxon>
        <taxon>Oryzeae</taxon>
        <taxon>Oryzinae</taxon>
        <taxon>Oryza</taxon>
        <taxon>Oryza sativa</taxon>
    </lineage>
</organism>
<reference evidence="2" key="1">
    <citation type="journal article" date="2005" name="Nature">
        <title>The map-based sequence of the rice genome.</title>
        <authorList>
            <consortium name="International rice genome sequencing project (IRGSP)"/>
            <person name="Matsumoto T."/>
            <person name="Wu J."/>
            <person name="Kanamori H."/>
            <person name="Katayose Y."/>
            <person name="Fujisawa M."/>
            <person name="Namiki N."/>
            <person name="Mizuno H."/>
            <person name="Yamamoto K."/>
            <person name="Antonio B.A."/>
            <person name="Baba T."/>
            <person name="Sakata K."/>
            <person name="Nagamura Y."/>
            <person name="Aoki H."/>
            <person name="Arikawa K."/>
            <person name="Arita K."/>
            <person name="Bito T."/>
            <person name="Chiden Y."/>
            <person name="Fujitsuka N."/>
            <person name="Fukunaka R."/>
            <person name="Hamada M."/>
            <person name="Harada C."/>
            <person name="Hayashi A."/>
            <person name="Hijishita S."/>
            <person name="Honda M."/>
            <person name="Hosokawa S."/>
            <person name="Ichikawa Y."/>
            <person name="Idonuma A."/>
            <person name="Iijima M."/>
            <person name="Ikeda M."/>
            <person name="Ikeno M."/>
            <person name="Ito K."/>
            <person name="Ito S."/>
            <person name="Ito T."/>
            <person name="Ito Y."/>
            <person name="Ito Y."/>
            <person name="Iwabuchi A."/>
            <person name="Kamiya K."/>
            <person name="Karasawa W."/>
            <person name="Kurita K."/>
            <person name="Katagiri S."/>
            <person name="Kikuta A."/>
            <person name="Kobayashi H."/>
            <person name="Kobayashi N."/>
            <person name="Machita K."/>
            <person name="Maehara T."/>
            <person name="Masukawa M."/>
            <person name="Mizubayashi T."/>
            <person name="Mukai Y."/>
            <person name="Nagasaki H."/>
            <person name="Nagata Y."/>
            <person name="Naito S."/>
            <person name="Nakashima M."/>
            <person name="Nakama Y."/>
            <person name="Nakamichi Y."/>
            <person name="Nakamura M."/>
            <person name="Meguro A."/>
            <person name="Negishi M."/>
            <person name="Ohta I."/>
            <person name="Ohta T."/>
            <person name="Okamoto M."/>
            <person name="Ono N."/>
            <person name="Saji S."/>
            <person name="Sakaguchi M."/>
            <person name="Sakai K."/>
            <person name="Shibata M."/>
            <person name="Shimokawa T."/>
            <person name="Song J."/>
            <person name="Takazaki Y."/>
            <person name="Terasawa K."/>
            <person name="Tsugane M."/>
            <person name="Tsuji K."/>
            <person name="Ueda S."/>
            <person name="Waki K."/>
            <person name="Yamagata H."/>
            <person name="Yamamoto M."/>
            <person name="Yamamoto S."/>
            <person name="Yamane H."/>
            <person name="Yoshiki S."/>
            <person name="Yoshihara R."/>
            <person name="Yukawa K."/>
            <person name="Zhong H."/>
            <person name="Yano M."/>
            <person name="Yuan Q."/>
            <person name="Ouyang S."/>
            <person name="Liu J."/>
            <person name="Jones K.M."/>
            <person name="Gansberger K."/>
            <person name="Moffat K."/>
            <person name="Hill J."/>
            <person name="Bera J."/>
            <person name="Fadrosh D."/>
            <person name="Jin S."/>
            <person name="Johri S."/>
            <person name="Kim M."/>
            <person name="Overton L."/>
            <person name="Reardon M."/>
            <person name="Tsitrin T."/>
            <person name="Vuong H."/>
            <person name="Weaver B."/>
            <person name="Ciecko A."/>
            <person name="Tallon L."/>
            <person name="Jackson J."/>
            <person name="Pai G."/>
            <person name="Aken S.V."/>
            <person name="Utterback T."/>
            <person name="Reidmuller S."/>
            <person name="Feldblyum T."/>
            <person name="Hsiao J."/>
            <person name="Zismann V."/>
            <person name="Iobst S."/>
            <person name="de Vazeille A.R."/>
            <person name="Buell C.R."/>
            <person name="Ying K."/>
            <person name="Li Y."/>
            <person name="Lu T."/>
            <person name="Huang Y."/>
            <person name="Zhao Q."/>
            <person name="Feng Q."/>
            <person name="Zhang L."/>
            <person name="Zhu J."/>
            <person name="Weng Q."/>
            <person name="Mu J."/>
            <person name="Lu Y."/>
            <person name="Fan D."/>
            <person name="Liu Y."/>
            <person name="Guan J."/>
            <person name="Zhang Y."/>
            <person name="Yu S."/>
            <person name="Liu X."/>
            <person name="Zhang Y."/>
            <person name="Hong G."/>
            <person name="Han B."/>
            <person name="Choisne N."/>
            <person name="Demange N."/>
            <person name="Orjeda G."/>
            <person name="Samain S."/>
            <person name="Cattolico L."/>
            <person name="Pelletier E."/>
            <person name="Couloux A."/>
            <person name="Segurens B."/>
            <person name="Wincker P."/>
            <person name="D'Hont A."/>
            <person name="Scarpelli C."/>
            <person name="Weissenbach J."/>
            <person name="Salanoubat M."/>
            <person name="Quetier F."/>
            <person name="Yu Y."/>
            <person name="Kim H.R."/>
            <person name="Rambo T."/>
            <person name="Currie J."/>
            <person name="Collura K."/>
            <person name="Luo M."/>
            <person name="Yang T."/>
            <person name="Ammiraju J.S.S."/>
            <person name="Engler F."/>
            <person name="Soderlund C."/>
            <person name="Wing R.A."/>
            <person name="Palmer L.E."/>
            <person name="de la Bastide M."/>
            <person name="Spiegel L."/>
            <person name="Nascimento L."/>
            <person name="Zutavern T."/>
            <person name="O'Shaughnessy A."/>
            <person name="Dike S."/>
            <person name="Dedhia N."/>
            <person name="Preston R."/>
            <person name="Balija V."/>
            <person name="McCombie W.R."/>
            <person name="Chow T."/>
            <person name="Chen H."/>
            <person name="Chung M."/>
            <person name="Chen C."/>
            <person name="Shaw J."/>
            <person name="Wu H."/>
            <person name="Hsiao K."/>
            <person name="Chao Y."/>
            <person name="Chu M."/>
            <person name="Cheng C."/>
            <person name="Hour A."/>
            <person name="Lee P."/>
            <person name="Lin S."/>
            <person name="Lin Y."/>
            <person name="Liou J."/>
            <person name="Liu S."/>
            <person name="Hsing Y."/>
            <person name="Raghuvanshi S."/>
            <person name="Mohanty A."/>
            <person name="Bharti A.K."/>
            <person name="Gaur A."/>
            <person name="Gupta V."/>
            <person name="Kumar D."/>
            <person name="Ravi V."/>
            <person name="Vij S."/>
            <person name="Kapur A."/>
            <person name="Khurana P."/>
            <person name="Khurana P."/>
            <person name="Khurana J.P."/>
            <person name="Tyagi A.K."/>
            <person name="Gaikwad K."/>
            <person name="Singh A."/>
            <person name="Dalal V."/>
            <person name="Srivastava S."/>
            <person name="Dixit A."/>
            <person name="Pal A.K."/>
            <person name="Ghazi I.A."/>
            <person name="Yadav M."/>
            <person name="Pandit A."/>
            <person name="Bhargava A."/>
            <person name="Sureshbabu K."/>
            <person name="Batra K."/>
            <person name="Sharma T.R."/>
            <person name="Mohapatra T."/>
            <person name="Singh N.K."/>
            <person name="Messing J."/>
            <person name="Nelson A.B."/>
            <person name="Fuks G."/>
            <person name="Kavchok S."/>
            <person name="Keizer G."/>
            <person name="Linton E."/>
            <person name="Llaca V."/>
            <person name="Song R."/>
            <person name="Tanyolac B."/>
            <person name="Young S."/>
            <person name="Ho-Il K."/>
            <person name="Hahn J.H."/>
            <person name="Sangsakoo G."/>
            <person name="Vanavichit A."/>
            <person name="de Mattos Luiz.A.T."/>
            <person name="Zimmer P.D."/>
            <person name="Malone G."/>
            <person name="Dellagostin O."/>
            <person name="de Oliveira A.C."/>
            <person name="Bevan M."/>
            <person name="Bancroft I."/>
            <person name="Minx P."/>
            <person name="Cordum H."/>
            <person name="Wilson R."/>
            <person name="Cheng Z."/>
            <person name="Jin W."/>
            <person name="Jiang J."/>
            <person name="Leong S.A."/>
            <person name="Iwama H."/>
            <person name="Gojobori T."/>
            <person name="Itoh T."/>
            <person name="Niimura Y."/>
            <person name="Fujii Y."/>
            <person name="Habara T."/>
            <person name="Sakai H."/>
            <person name="Sato Y."/>
            <person name="Wilson G."/>
            <person name="Kumar K."/>
            <person name="McCouch S."/>
            <person name="Juretic N."/>
            <person name="Hoen D."/>
            <person name="Wright S."/>
            <person name="Bruskiewich R."/>
            <person name="Bureau T."/>
            <person name="Miyao A."/>
            <person name="Hirochika H."/>
            <person name="Nishikawa T."/>
            <person name="Kadowaki K."/>
            <person name="Sugiura M."/>
            <person name="Burr B."/>
            <person name="Sasaki T."/>
        </authorList>
    </citation>
    <scope>NUCLEOTIDE SEQUENCE [LARGE SCALE GENOMIC DNA]</scope>
    <source>
        <strain evidence="2">cv. Nipponbare</strain>
    </source>
</reference>
<reference evidence="2" key="2">
    <citation type="journal article" date="2008" name="Nucleic Acids Res.">
        <title>The rice annotation project database (RAP-DB): 2008 update.</title>
        <authorList>
            <consortium name="The rice annotation project (RAP)"/>
        </authorList>
    </citation>
    <scope>GENOME REANNOTATION</scope>
    <source>
        <strain evidence="2">cv. Nipponbare</strain>
    </source>
</reference>
<evidence type="ECO:0000313" key="2">
    <source>
        <dbReference type="Proteomes" id="UP000000763"/>
    </source>
</evidence>
<dbReference type="AlphaFoldDB" id="Q6L4Q7"/>
<accession>Q6L4Q7</accession>
<name>Q6L4Q7_ORYSJ</name>
<dbReference type="EMBL" id="AC130732">
    <property type="protein sequence ID" value="AAT44313.1"/>
    <property type="molecule type" value="Genomic_DNA"/>
</dbReference>
<sequence>MINAVAADAVVVVVEDTIDVIDEASCRLICQRTRRVHLCGRVGGDKLMKTTGDVGSAKTVVLLMSLLI</sequence>
<protein>
    <submittedName>
        <fullName evidence="1">Uncharacterized protein</fullName>
    </submittedName>
</protein>
<proteinExistence type="predicted"/>
<dbReference type="Proteomes" id="UP000000763">
    <property type="component" value="Chromosome 5"/>
</dbReference>
<gene>
    <name evidence="1" type="primary">P0708D12.5</name>
</gene>
<evidence type="ECO:0000313" key="1">
    <source>
        <dbReference type="EMBL" id="AAT44313.1"/>
    </source>
</evidence>